<reference evidence="1 2" key="1">
    <citation type="journal article" date="2015" name="Antonie Van Leeuwenhoek">
        <title>Tamlana nanhaiensis sp. nov., isolated from surface seawater collected from the South China Sea.</title>
        <authorList>
            <person name="Liu X."/>
            <person name="Lai Q."/>
            <person name="Du Y."/>
            <person name="Li G."/>
            <person name="Sun F."/>
            <person name="Shao Z."/>
        </authorList>
    </citation>
    <scope>NUCLEOTIDE SEQUENCE [LARGE SCALE GENOMIC DNA]</scope>
    <source>
        <strain evidence="1 2">FHC16</strain>
    </source>
</reference>
<organism evidence="1 2">
    <name type="scientific">Neotamlana nanhaiensis</name>
    <dbReference type="NCBI Taxonomy" id="1382798"/>
    <lineage>
        <taxon>Bacteria</taxon>
        <taxon>Pseudomonadati</taxon>
        <taxon>Bacteroidota</taxon>
        <taxon>Flavobacteriia</taxon>
        <taxon>Flavobacteriales</taxon>
        <taxon>Flavobacteriaceae</taxon>
        <taxon>Neotamlana</taxon>
    </lineage>
</organism>
<evidence type="ECO:0000313" key="2">
    <source>
        <dbReference type="Proteomes" id="UP000032361"/>
    </source>
</evidence>
<dbReference type="EMBL" id="JTDV01000015">
    <property type="protein sequence ID" value="KJD31441.1"/>
    <property type="molecule type" value="Genomic_DNA"/>
</dbReference>
<dbReference type="Proteomes" id="UP000032361">
    <property type="component" value="Unassembled WGS sequence"/>
</dbReference>
<proteinExistence type="predicted"/>
<dbReference type="RefSeq" id="WP_044627414.1">
    <property type="nucleotide sequence ID" value="NZ_JTDV01000015.1"/>
</dbReference>
<dbReference type="AlphaFoldDB" id="A0A0D7VX74"/>
<dbReference type="Gene3D" id="2.60.40.10">
    <property type="entry name" value="Immunoglobulins"/>
    <property type="match status" value="1"/>
</dbReference>
<protein>
    <submittedName>
        <fullName evidence="1">Uncharacterized protein</fullName>
    </submittedName>
</protein>
<sequence>MKNSKFIFALFVTTSLLVKCKCSDDEPIEHDVEAPVITIISPNNNQLYYPNSEAENLYTIVVSASATDNNNVKSGKVTITDENGIGEMHSENGYEVYTSFSKANEGVYILTFEFEDYNGNVASEKRIVYCKLNNDDTDAN</sequence>
<dbReference type="InterPro" id="IPR013783">
    <property type="entry name" value="Ig-like_fold"/>
</dbReference>
<comment type="caution">
    <text evidence="1">The sequence shown here is derived from an EMBL/GenBank/DDBJ whole genome shotgun (WGS) entry which is preliminary data.</text>
</comment>
<dbReference type="OrthoDB" id="1402381at2"/>
<gene>
    <name evidence="1" type="ORF">PK35_15150</name>
</gene>
<accession>A0A0D7VX74</accession>
<name>A0A0D7VX74_9FLAO</name>
<keyword evidence="2" id="KW-1185">Reference proteome</keyword>
<dbReference type="STRING" id="1382798.PK35_15150"/>
<evidence type="ECO:0000313" key="1">
    <source>
        <dbReference type="EMBL" id="KJD31441.1"/>
    </source>
</evidence>
<dbReference type="PATRIC" id="fig|1382798.3.peg.1595"/>